<sequence length="399" mass="43764">ALINATPAHALVGAIPGEANVQPSGTSSYTIPIRVTPGITGLSSIHRCPHTYEQDGEYKGVTLDQSDRLCLDGKRLVAVSGAYGANGSEYRTEIDEYSRIIQSGTCDGSCSFTVETKNGRRYQYGLTDDSRYTLSGHAAALLWSVNRIEDTAGNWIRFDYDIDPQQNTQLISAIAYGGTNDLLAGTVNFYYRSKADPQRQFNHGALIVRDEALDRIIIRSANSEPIRSYRFTYEASPANGRTLLSSLQECGQTECLAPTILSWYGGYSAYQPWEASSTFPNDLGRCKSITQADANGDGRTDVICAYDTDKKGSTRAITYVQLADDSGYGAWQAWYEGPKTRSFDLESCDLFSAADFNGDGLTDLVCEYNGTTYVQTSKGSSYSAWTVWDTKSPLSCFIR</sequence>
<evidence type="ECO:0000256" key="1">
    <source>
        <dbReference type="ARBA" id="ARBA00022729"/>
    </source>
</evidence>
<protein>
    <recommendedName>
        <fullName evidence="3">Rhs-family protein</fullName>
    </recommendedName>
</protein>
<name>A0A3B0YST7_9ZZZZ</name>
<dbReference type="InterPro" id="IPR013517">
    <property type="entry name" value="FG-GAP"/>
</dbReference>
<dbReference type="Pfam" id="PF13517">
    <property type="entry name" value="FG-GAP_3"/>
    <property type="match status" value="1"/>
</dbReference>
<evidence type="ECO:0000313" key="2">
    <source>
        <dbReference type="EMBL" id="VAW82531.1"/>
    </source>
</evidence>
<keyword evidence="1" id="KW-0732">Signal</keyword>
<dbReference type="AlphaFoldDB" id="A0A3B0YST7"/>
<evidence type="ECO:0008006" key="3">
    <source>
        <dbReference type="Google" id="ProtNLM"/>
    </source>
</evidence>
<feature type="non-terminal residue" evidence="2">
    <location>
        <position position="1"/>
    </location>
</feature>
<proteinExistence type="predicted"/>
<dbReference type="EMBL" id="UOFK01000323">
    <property type="protein sequence ID" value="VAW82531.1"/>
    <property type="molecule type" value="Genomic_DNA"/>
</dbReference>
<dbReference type="SUPFAM" id="SSF69318">
    <property type="entry name" value="Integrin alpha N-terminal domain"/>
    <property type="match status" value="1"/>
</dbReference>
<dbReference type="Gene3D" id="2.40.128.340">
    <property type="match status" value="1"/>
</dbReference>
<accession>A0A3B0YST7</accession>
<gene>
    <name evidence="2" type="ORF">MNBD_GAMMA13-1237</name>
</gene>
<reference evidence="2" key="1">
    <citation type="submission" date="2018-06" db="EMBL/GenBank/DDBJ databases">
        <authorList>
            <person name="Zhirakovskaya E."/>
        </authorList>
    </citation>
    <scope>NUCLEOTIDE SEQUENCE</scope>
</reference>
<feature type="non-terminal residue" evidence="2">
    <location>
        <position position="399"/>
    </location>
</feature>
<organism evidence="2">
    <name type="scientific">hydrothermal vent metagenome</name>
    <dbReference type="NCBI Taxonomy" id="652676"/>
    <lineage>
        <taxon>unclassified sequences</taxon>
        <taxon>metagenomes</taxon>
        <taxon>ecological metagenomes</taxon>
    </lineage>
</organism>
<dbReference type="InterPro" id="IPR028994">
    <property type="entry name" value="Integrin_alpha_N"/>
</dbReference>